<dbReference type="Gene3D" id="2.40.70.10">
    <property type="entry name" value="Acid Proteases"/>
    <property type="match status" value="2"/>
</dbReference>
<evidence type="ECO:0000256" key="3">
    <source>
        <dbReference type="PIRSR" id="PIRSR601461-2"/>
    </source>
</evidence>
<feature type="domain" description="Peptidase A1" evidence="5">
    <location>
        <begin position="54"/>
        <end position="396"/>
    </location>
</feature>
<organism evidence="6 7">
    <name type="scientific">Moniliophthora roreri</name>
    <name type="common">Frosty pod rot fungus</name>
    <name type="synonym">Monilia roreri</name>
    <dbReference type="NCBI Taxonomy" id="221103"/>
    <lineage>
        <taxon>Eukaryota</taxon>
        <taxon>Fungi</taxon>
        <taxon>Dikarya</taxon>
        <taxon>Basidiomycota</taxon>
        <taxon>Agaricomycotina</taxon>
        <taxon>Agaricomycetes</taxon>
        <taxon>Agaricomycetidae</taxon>
        <taxon>Agaricales</taxon>
        <taxon>Marasmiineae</taxon>
        <taxon>Marasmiaceae</taxon>
        <taxon>Moniliophthora</taxon>
    </lineage>
</organism>
<proteinExistence type="inferred from homology"/>
<dbReference type="eggNOG" id="KOG1339">
    <property type="taxonomic scope" value="Eukaryota"/>
</dbReference>
<dbReference type="EMBL" id="LATX01002367">
    <property type="protein sequence ID" value="KTB30764.1"/>
    <property type="molecule type" value="Genomic_DNA"/>
</dbReference>
<reference evidence="6 7" key="1">
    <citation type="submission" date="2015-12" db="EMBL/GenBank/DDBJ databases">
        <title>Draft genome sequence of Moniliophthora roreri, the causal agent of frosty pod rot of cacao.</title>
        <authorList>
            <person name="Aime M.C."/>
            <person name="Diaz-Valderrama J.R."/>
            <person name="Kijpornyongpan T."/>
            <person name="Phillips-Mora W."/>
        </authorList>
    </citation>
    <scope>NUCLEOTIDE SEQUENCE [LARGE SCALE GENOMIC DNA]</scope>
    <source>
        <strain evidence="6 7">MCA 2952</strain>
    </source>
</reference>
<dbReference type="GO" id="GO:0004190">
    <property type="term" value="F:aspartic-type endopeptidase activity"/>
    <property type="evidence" value="ECO:0007669"/>
    <property type="project" value="InterPro"/>
</dbReference>
<dbReference type="PANTHER" id="PTHR47966:SF74">
    <property type="entry name" value="AGR407CP"/>
    <property type="match status" value="1"/>
</dbReference>
<dbReference type="PRINTS" id="PR00792">
    <property type="entry name" value="PEPSIN"/>
</dbReference>
<feature type="active site" evidence="2">
    <location>
        <position position="281"/>
    </location>
</feature>
<dbReference type="Pfam" id="PF00026">
    <property type="entry name" value="Asp"/>
    <property type="match status" value="1"/>
</dbReference>
<dbReference type="InterPro" id="IPR021109">
    <property type="entry name" value="Peptidase_aspartic_dom_sf"/>
</dbReference>
<name>A0A0W0F389_MONRR</name>
<dbReference type="SUPFAM" id="SSF50630">
    <property type="entry name" value="Acid proteases"/>
    <property type="match status" value="1"/>
</dbReference>
<evidence type="ECO:0000313" key="6">
    <source>
        <dbReference type="EMBL" id="KTB30764.1"/>
    </source>
</evidence>
<sequence length="555" mass="59197">MRFPYLVALFVLVAGVLGGSRSQRAPSLLSRDLAVDGVNATIVSLALASDHQSYYVVLKTGEISFRVALDTASSDIWILSSLCTTNTCFNAPRYPLTYQSPTFSSVNANSTKYQVKYADGTAASGFVAKEDIHVGNMTLPQQAFGMITETNVVFTDQESGILGLGFPRLSKIDRNVAGSAPFLTTLSEQGLLNYPLFGLSLTRDTSGTLSLGAIDGTVVTNISRIEWNEVVQFPPLGVENNVSTYWHWALPLQGISVHSRAVSLSPSYPTITDGLPIAMFDVGVSGIYGPWADVAKIFEAIEESRLVDASGQWAVPCDTRVLMTFTFGTQNFTLQPTDYLIGPTSGNPTLCLSWPRAVTPSPDGIDWQLGSPFLRTVYSIFSYGIDMKEPPMIGLYALNNSVLAPSPAEVSAFFSSISVQIPTTLPNYLLPTPTISTPPYSLNSSITAPTGGIVSSGLANSTYSPIFAQEVTNLSALPIITAEPTVATFTLTDPAGGVSTTTSHLSMASVALGVPPGWNSAPSTTRLPSASNFMLPILIAWTLLHIGYALDLTLQ</sequence>
<evidence type="ECO:0000259" key="5">
    <source>
        <dbReference type="PROSITE" id="PS51767"/>
    </source>
</evidence>
<dbReference type="PANTHER" id="PTHR47966">
    <property type="entry name" value="BETA-SITE APP-CLEAVING ENZYME, ISOFORM A-RELATED"/>
    <property type="match status" value="1"/>
</dbReference>
<dbReference type="CDD" id="cd05471">
    <property type="entry name" value="pepsin_like"/>
    <property type="match status" value="1"/>
</dbReference>
<evidence type="ECO:0000256" key="2">
    <source>
        <dbReference type="PIRSR" id="PIRSR601461-1"/>
    </source>
</evidence>
<dbReference type="AlphaFoldDB" id="A0A0W0F389"/>
<gene>
    <name evidence="6" type="ORF">WG66_16670</name>
</gene>
<feature type="chain" id="PRO_5006901411" evidence="4">
    <location>
        <begin position="19"/>
        <end position="555"/>
    </location>
</feature>
<dbReference type="InterPro" id="IPR001461">
    <property type="entry name" value="Aspartic_peptidase_A1"/>
</dbReference>
<comment type="caution">
    <text evidence="6">The sequence shown here is derived from an EMBL/GenBank/DDBJ whole genome shotgun (WGS) entry which is preliminary data.</text>
</comment>
<feature type="signal peptide" evidence="4">
    <location>
        <begin position="1"/>
        <end position="18"/>
    </location>
</feature>
<feature type="active site" evidence="2">
    <location>
        <position position="70"/>
    </location>
</feature>
<feature type="disulfide bond" evidence="3">
    <location>
        <begin position="83"/>
        <end position="88"/>
    </location>
</feature>
<dbReference type="GO" id="GO:0006508">
    <property type="term" value="P:proteolysis"/>
    <property type="evidence" value="ECO:0007669"/>
    <property type="project" value="UniProtKB-KW"/>
</dbReference>
<dbReference type="InterPro" id="IPR033121">
    <property type="entry name" value="PEPTIDASE_A1"/>
</dbReference>
<keyword evidence="6" id="KW-0645">Protease</keyword>
<accession>A0A0W0F389</accession>
<feature type="disulfide bond" evidence="3">
    <location>
        <begin position="317"/>
        <end position="351"/>
    </location>
</feature>
<comment type="similarity">
    <text evidence="1">Belongs to the peptidase A1 family.</text>
</comment>
<evidence type="ECO:0000256" key="4">
    <source>
        <dbReference type="SAM" id="SignalP"/>
    </source>
</evidence>
<dbReference type="Proteomes" id="UP000054988">
    <property type="component" value="Unassembled WGS sequence"/>
</dbReference>
<keyword evidence="6" id="KW-0378">Hydrolase</keyword>
<protein>
    <submittedName>
        <fullName evidence="6">Putative acid protease</fullName>
    </submittedName>
</protein>
<keyword evidence="4" id="KW-0732">Signal</keyword>
<dbReference type="PROSITE" id="PS51767">
    <property type="entry name" value="PEPTIDASE_A1"/>
    <property type="match status" value="1"/>
</dbReference>
<evidence type="ECO:0000313" key="7">
    <source>
        <dbReference type="Proteomes" id="UP000054988"/>
    </source>
</evidence>
<evidence type="ECO:0000256" key="1">
    <source>
        <dbReference type="ARBA" id="ARBA00007447"/>
    </source>
</evidence>
<keyword evidence="3" id="KW-1015">Disulfide bond</keyword>
<dbReference type="InterPro" id="IPR034164">
    <property type="entry name" value="Pepsin-like_dom"/>
</dbReference>